<comment type="caution">
    <text evidence="6">The sequence shown here is derived from an EMBL/GenBank/DDBJ whole genome shotgun (WGS) entry which is preliminary data.</text>
</comment>
<protein>
    <submittedName>
        <fullName evidence="6">PVC-type heme-binding CxxCH protein</fullName>
    </submittedName>
</protein>
<evidence type="ECO:0000256" key="1">
    <source>
        <dbReference type="ARBA" id="ARBA00022617"/>
    </source>
</evidence>
<dbReference type="Gene3D" id="2.60.120.560">
    <property type="entry name" value="Exo-inulinase, domain 1"/>
    <property type="match status" value="1"/>
</dbReference>
<feature type="domain" description="Cytochrome c" evidence="5">
    <location>
        <begin position="1091"/>
        <end position="1170"/>
    </location>
</feature>
<accession>A0ABW4ZA36</accession>
<dbReference type="SUPFAM" id="SSF46626">
    <property type="entry name" value="Cytochrome c"/>
    <property type="match status" value="1"/>
</dbReference>
<keyword evidence="7" id="KW-1185">Reference proteome</keyword>
<name>A0ABW4ZA36_9BACT</name>
<dbReference type="InterPro" id="IPR036909">
    <property type="entry name" value="Cyt_c-like_dom_sf"/>
</dbReference>
<dbReference type="InterPro" id="IPR013428">
    <property type="entry name" value="Membrane-bound_put_N"/>
</dbReference>
<evidence type="ECO:0000259" key="5">
    <source>
        <dbReference type="PROSITE" id="PS51007"/>
    </source>
</evidence>
<keyword evidence="2 4" id="KW-0479">Metal-binding</keyword>
<dbReference type="SUPFAM" id="SSF50952">
    <property type="entry name" value="Soluble quinoprotein glucose dehydrogenase"/>
    <property type="match status" value="1"/>
</dbReference>
<sequence>MRTIGLGLILVLPLAAEAQERIFDGASLKGWSGNKEIWRVEDKAITAEIRAGERLGRNEFIFFDEQLGDFELNLQYRISGGPTANSGIQIRSEKKNGSAVGYQCDLDDGKTWLGRIYDEHGRALITERGTLTKIGVDGKRHQLPFIEDPRTLEKFAKKDDWNSYRIVAKGHRIEISINGRHFTTLEDYQEGQYDLSGLLAFQIHSGVGPAKIQFKDVELTKFESKQTGKKATKASLGIVPKDAPNIGFEMGNLDGWTFEGDAFEGQPVKSGALAQRMRGTKSNADGAFWYGGYEVRKSDAPTGVMRSKSFRVTHPWASVRVGGGAGNGTRVEIVEKAGDKVIKAFKGSNLEPMSVQSVNLSKFKGKEIYVRIVDEAKGGWGHINYDDFRFHETKPKGGGKGPLLWALGANPNQSDKNETVRDMLIPEGFEVSTALSEPQVKQPIGFTFDAKGRLWVAEAFAYPRRAKDGEGKDTLLIFEDSNGDGKFDKRTVFADNLNLVSGFEVGYGGVFVACAPEFLFIPDKDGDDVPDSEPVVLLDGFDTADTHETPNSFMWGNDGWLYGCHGVFNKSRVGKPNTPKKDRLYMEAAVWRYHPVKDVFEIYANGGSNQWGLTYSADGEMFMTHCRSAWGLGPVTQVFRDGHYWSQANRNHEGFIATDQPGYRARKLPADNYMTSVAAYGHGEGGAGKAGTRSIFGGHSHVGSMVYLGDNWPESYRGNLFTNNLHGSQMNRELLKKWDSAYLSSSQGNDQLYSADPEYLAVHLKYGPDGAVYFSDWADKQQCHNNRHDIWNRTNGRVYKMVWKDGYQARKIDLTKTSAKGLLKCLDHKNEWFSHMAQHEFAQRRAAGQDLSAIYGPLIKGVQDKTSQNRLRYLVSLHAAGGLNDALYQALLQDSDPVIVKQALVFLTEQDVEKSKGFGSQLVELAKASTDATVRLYLAGACQKRIAEPYAKQILEVLAMRAEDVEDRFIPKMIWYAYSSYADENLDASLALAQKTPLPTLRRSIYWHAMKKDANKTVAAALSLQGSAMLSDAVEAMSHALMFEEKANAPARWQELALKAQGESPGSAKAIKDLNTKFGLQEIDQKAVIAERKKAAKGVFMVCAACHAPGKDQPGPSLEEIAAVYDNKADIIKWVKNPGKKRDKYPNMPGFPHMTEKDLELVAEYLLDVGEE</sequence>
<dbReference type="InterPro" id="IPR009056">
    <property type="entry name" value="Cyt_c-like_dom"/>
</dbReference>
<dbReference type="PANTHER" id="PTHR33546">
    <property type="entry name" value="LARGE, MULTIFUNCTIONAL SECRETED PROTEIN-RELATED"/>
    <property type="match status" value="1"/>
</dbReference>
<reference evidence="7" key="1">
    <citation type="journal article" date="2019" name="Int. J. Syst. Evol. Microbiol.">
        <title>The Global Catalogue of Microorganisms (GCM) 10K type strain sequencing project: providing services to taxonomists for standard genome sequencing and annotation.</title>
        <authorList>
            <consortium name="The Broad Institute Genomics Platform"/>
            <consortium name="The Broad Institute Genome Sequencing Center for Infectious Disease"/>
            <person name="Wu L."/>
            <person name="Ma J."/>
        </authorList>
    </citation>
    <scope>NUCLEOTIDE SEQUENCE [LARGE SCALE GENOMIC DNA]</scope>
    <source>
        <strain evidence="7">CCUG 57942</strain>
    </source>
</reference>
<evidence type="ECO:0000313" key="7">
    <source>
        <dbReference type="Proteomes" id="UP001597389"/>
    </source>
</evidence>
<proteinExistence type="predicted"/>
<dbReference type="Gene3D" id="2.120.10.30">
    <property type="entry name" value="TolB, C-terminal domain"/>
    <property type="match status" value="1"/>
</dbReference>
<organism evidence="6 7">
    <name type="scientific">Rubritalea tangerina</name>
    <dbReference type="NCBI Taxonomy" id="430798"/>
    <lineage>
        <taxon>Bacteria</taxon>
        <taxon>Pseudomonadati</taxon>
        <taxon>Verrucomicrobiota</taxon>
        <taxon>Verrucomicrobiia</taxon>
        <taxon>Verrucomicrobiales</taxon>
        <taxon>Rubritaleaceae</taxon>
        <taxon>Rubritalea</taxon>
    </lineage>
</organism>
<dbReference type="NCBIfam" id="TIGR02604">
    <property type="entry name" value="Piru_Ver_Nterm"/>
    <property type="match status" value="1"/>
</dbReference>
<dbReference type="RefSeq" id="WP_377177830.1">
    <property type="nucleotide sequence ID" value="NZ_JBHUJB010000031.1"/>
</dbReference>
<dbReference type="PROSITE" id="PS51007">
    <property type="entry name" value="CYTC"/>
    <property type="match status" value="1"/>
</dbReference>
<evidence type="ECO:0000256" key="4">
    <source>
        <dbReference type="PROSITE-ProRule" id="PRU00433"/>
    </source>
</evidence>
<dbReference type="EMBL" id="JBHUJB010000031">
    <property type="protein sequence ID" value="MFD2158691.1"/>
    <property type="molecule type" value="Genomic_DNA"/>
</dbReference>
<dbReference type="Pfam" id="PF23500">
    <property type="entry name" value="DUF7133"/>
    <property type="match status" value="1"/>
</dbReference>
<dbReference type="PANTHER" id="PTHR33546:SF1">
    <property type="entry name" value="LARGE, MULTIFUNCTIONAL SECRETED PROTEIN"/>
    <property type="match status" value="1"/>
</dbReference>
<evidence type="ECO:0000256" key="2">
    <source>
        <dbReference type="ARBA" id="ARBA00022723"/>
    </source>
</evidence>
<dbReference type="Proteomes" id="UP001597389">
    <property type="component" value="Unassembled WGS sequence"/>
</dbReference>
<keyword evidence="3 4" id="KW-0408">Iron</keyword>
<dbReference type="InterPro" id="IPR010496">
    <property type="entry name" value="AL/BT2_dom"/>
</dbReference>
<dbReference type="Gene3D" id="1.10.760.10">
    <property type="entry name" value="Cytochrome c-like domain"/>
    <property type="match status" value="1"/>
</dbReference>
<dbReference type="InterPro" id="IPR011042">
    <property type="entry name" value="6-blade_b-propeller_TolB-like"/>
</dbReference>
<keyword evidence="1 4" id="KW-0349">Heme</keyword>
<evidence type="ECO:0000313" key="6">
    <source>
        <dbReference type="EMBL" id="MFD2158691.1"/>
    </source>
</evidence>
<gene>
    <name evidence="6" type="ORF">ACFSW8_07270</name>
</gene>
<dbReference type="Pfam" id="PF06439">
    <property type="entry name" value="3keto-disac_hyd"/>
    <property type="match status" value="1"/>
</dbReference>
<evidence type="ECO:0000256" key="3">
    <source>
        <dbReference type="ARBA" id="ARBA00023004"/>
    </source>
</evidence>
<dbReference type="InterPro" id="IPR055557">
    <property type="entry name" value="DUF7133"/>
</dbReference>
<dbReference type="InterPro" id="IPR011041">
    <property type="entry name" value="Quinoprot_gluc/sorb_DH_b-prop"/>
</dbReference>
<dbReference type="Pfam" id="PF00034">
    <property type="entry name" value="Cytochrom_C"/>
    <property type="match status" value="1"/>
</dbReference>